<dbReference type="RefSeq" id="WP_270121122.1">
    <property type="nucleotide sequence ID" value="NZ_BAAAOM010000002.1"/>
</dbReference>
<dbReference type="InterPro" id="IPR050712">
    <property type="entry name" value="NAD(P)H-dep_reductase"/>
</dbReference>
<evidence type="ECO:0000313" key="4">
    <source>
        <dbReference type="Proteomes" id="UP001145799"/>
    </source>
</evidence>
<dbReference type="GO" id="GO:0016491">
    <property type="term" value="F:oxidoreductase activity"/>
    <property type="evidence" value="ECO:0007669"/>
    <property type="project" value="InterPro"/>
</dbReference>
<evidence type="ECO:0000313" key="2">
    <source>
        <dbReference type="EMBL" id="MDA1384652.1"/>
    </source>
</evidence>
<dbReference type="Proteomes" id="UP001183604">
    <property type="component" value="Unassembled WGS sequence"/>
</dbReference>
<dbReference type="PANTHER" id="PTHR30543:SF21">
    <property type="entry name" value="NAD(P)H-DEPENDENT FMN REDUCTASE LOT6"/>
    <property type="match status" value="1"/>
</dbReference>
<protein>
    <submittedName>
        <fullName evidence="3">NAD(P)H-dependent FMN reductase</fullName>
    </submittedName>
    <submittedName>
        <fullName evidence="2">NAD(P)H-dependent oxidoreductase</fullName>
    </submittedName>
</protein>
<feature type="domain" description="NADPH-dependent FMN reductase-like" evidence="1">
    <location>
        <begin position="2"/>
        <end position="148"/>
    </location>
</feature>
<name>A0A9X3PKL2_9ACTN</name>
<accession>A0A9X3PKL2</accession>
<dbReference type="Proteomes" id="UP001145799">
    <property type="component" value="Unassembled WGS sequence"/>
</dbReference>
<reference evidence="2" key="1">
    <citation type="submission" date="2022-12" db="EMBL/GenBank/DDBJ databases">
        <title>Gycomyces niveus sp.nov., a novel actinomycete isolated from soil in Shouguang.</title>
        <authorList>
            <person name="Yang X."/>
        </authorList>
    </citation>
    <scope>NUCLEOTIDE SEQUENCE</scope>
    <source>
        <strain evidence="2">DSM 44724</strain>
    </source>
</reference>
<dbReference type="Gene3D" id="3.40.50.360">
    <property type="match status" value="1"/>
</dbReference>
<proteinExistence type="predicted"/>
<dbReference type="InterPro" id="IPR029039">
    <property type="entry name" value="Flavoprotein-like_sf"/>
</dbReference>
<dbReference type="InterPro" id="IPR005025">
    <property type="entry name" value="FMN_Rdtase-like_dom"/>
</dbReference>
<dbReference type="GO" id="GO:0010181">
    <property type="term" value="F:FMN binding"/>
    <property type="evidence" value="ECO:0007669"/>
    <property type="project" value="TreeGrafter"/>
</dbReference>
<dbReference type="Pfam" id="PF03358">
    <property type="entry name" value="FMN_red"/>
    <property type="match status" value="1"/>
</dbReference>
<dbReference type="EMBL" id="JAVDYD010000001">
    <property type="protein sequence ID" value="MDR7337895.1"/>
    <property type="molecule type" value="Genomic_DNA"/>
</dbReference>
<gene>
    <name evidence="3" type="ORF">J2S69_001614</name>
    <name evidence="2" type="ORF">O2L01_06635</name>
</gene>
<dbReference type="GO" id="GO:0005829">
    <property type="term" value="C:cytosol"/>
    <property type="evidence" value="ECO:0007669"/>
    <property type="project" value="TreeGrafter"/>
</dbReference>
<sequence>MTKIGIILGSTRPVRNGEQVAAWVHDLASQRADAEFDVIDLREQALPHLDEPKPAMWGVYEHEHTKAWSARIATFDGFIVVTPEYNGTAPGALIDAFDFLFAEWADKPVALVSYGVLGGARAAEQLRLLCGTLQMAVVGPQVLLSLATDFENQAAFRPTERSTAALNTLLDKTIEWSRALAPVRGKALAAA</sequence>
<keyword evidence="5" id="KW-1185">Reference proteome</keyword>
<dbReference type="SUPFAM" id="SSF52218">
    <property type="entry name" value="Flavoproteins"/>
    <property type="match status" value="1"/>
</dbReference>
<comment type="caution">
    <text evidence="2">The sequence shown here is derived from an EMBL/GenBank/DDBJ whole genome shotgun (WGS) entry which is preliminary data.</text>
</comment>
<dbReference type="PANTHER" id="PTHR30543">
    <property type="entry name" value="CHROMATE REDUCTASE"/>
    <property type="match status" value="1"/>
</dbReference>
<dbReference type="EMBL" id="JAPZVQ010000003">
    <property type="protein sequence ID" value="MDA1384652.1"/>
    <property type="molecule type" value="Genomic_DNA"/>
</dbReference>
<dbReference type="AlphaFoldDB" id="A0A9X3PKL2"/>
<reference evidence="3 5" key="2">
    <citation type="submission" date="2023-07" db="EMBL/GenBank/DDBJ databases">
        <title>Sequencing the genomes of 1000 actinobacteria strains.</title>
        <authorList>
            <person name="Klenk H.-P."/>
        </authorList>
    </citation>
    <scope>NUCLEOTIDE SEQUENCE [LARGE SCALE GENOMIC DNA]</scope>
    <source>
        <strain evidence="3 5">DSM 44724</strain>
    </source>
</reference>
<organism evidence="2 4">
    <name type="scientific">Glycomyces lechevalierae</name>
    <dbReference type="NCBI Taxonomy" id="256034"/>
    <lineage>
        <taxon>Bacteria</taxon>
        <taxon>Bacillati</taxon>
        <taxon>Actinomycetota</taxon>
        <taxon>Actinomycetes</taxon>
        <taxon>Glycomycetales</taxon>
        <taxon>Glycomycetaceae</taxon>
        <taxon>Glycomyces</taxon>
    </lineage>
</organism>
<evidence type="ECO:0000259" key="1">
    <source>
        <dbReference type="Pfam" id="PF03358"/>
    </source>
</evidence>
<evidence type="ECO:0000313" key="5">
    <source>
        <dbReference type="Proteomes" id="UP001183604"/>
    </source>
</evidence>
<evidence type="ECO:0000313" key="3">
    <source>
        <dbReference type="EMBL" id="MDR7337895.1"/>
    </source>
</evidence>